<dbReference type="GO" id="GO:0004016">
    <property type="term" value="F:adenylate cyclase activity"/>
    <property type="evidence" value="ECO:0007669"/>
    <property type="project" value="UniProtKB-ARBA"/>
</dbReference>
<dbReference type="Gene3D" id="3.30.70.1230">
    <property type="entry name" value="Nucleotide cyclase"/>
    <property type="match status" value="2"/>
</dbReference>
<evidence type="ECO:0000313" key="4">
    <source>
        <dbReference type="EMBL" id="CUU58485.1"/>
    </source>
</evidence>
<gene>
    <name evidence="4" type="ORF">Ga0074812_119119</name>
</gene>
<dbReference type="CDD" id="cd07302">
    <property type="entry name" value="CHD"/>
    <property type="match status" value="1"/>
</dbReference>
<dbReference type="InterPro" id="IPR001054">
    <property type="entry name" value="A/G_cyclase"/>
</dbReference>
<accession>A0A0S4QS93</accession>
<dbReference type="GO" id="GO:0006171">
    <property type="term" value="P:cAMP biosynthetic process"/>
    <property type="evidence" value="ECO:0007669"/>
    <property type="project" value="TreeGrafter"/>
</dbReference>
<reference evidence="5" key="1">
    <citation type="submission" date="2015-11" db="EMBL/GenBank/DDBJ databases">
        <authorList>
            <person name="Varghese N."/>
        </authorList>
    </citation>
    <scope>NUCLEOTIDE SEQUENCE [LARGE SCALE GENOMIC DNA]</scope>
    <source>
        <strain evidence="5">DSM 45899</strain>
    </source>
</reference>
<dbReference type="SUPFAM" id="SSF55073">
    <property type="entry name" value="Nucleotide cyclase"/>
    <property type="match status" value="2"/>
</dbReference>
<keyword evidence="5" id="KW-1185">Reference proteome</keyword>
<evidence type="ECO:0000256" key="2">
    <source>
        <dbReference type="SAM" id="MobiDB-lite"/>
    </source>
</evidence>
<dbReference type="GO" id="GO:0035556">
    <property type="term" value="P:intracellular signal transduction"/>
    <property type="evidence" value="ECO:0007669"/>
    <property type="project" value="InterPro"/>
</dbReference>
<dbReference type="InterPro" id="IPR050697">
    <property type="entry name" value="Adenylyl/Guanylyl_Cyclase_3/4"/>
</dbReference>
<dbReference type="PROSITE" id="PS50125">
    <property type="entry name" value="GUANYLATE_CYCLASE_2"/>
    <property type="match status" value="1"/>
</dbReference>
<dbReference type="PANTHER" id="PTHR43081">
    <property type="entry name" value="ADENYLATE CYCLASE, TERMINAL-DIFFERENTIATION SPECIFIC-RELATED"/>
    <property type="match status" value="1"/>
</dbReference>
<sequence>MIPAVPAAAAGLGKAGGIVRMETTTVLVVDLVGSTRAMASVPRVRMTEMMTEAVLPIRRIVEELGGEIIKFTGDGYLTAFRSATDSLHAAAQIVNLFVSGPRLPIGDWVEGCRVAIHTCDTIRFENDLLGEGVVVPARMEKHVPTNEVYVTSTTRDAAKSAEFGFDLVGELALNGIPRPVQVHRLLADRYRGMERNAFLTVTDLVGLNALAARVSLTTLNERLHRWVELHHEALGTTHGRLRSVAGDNILATHDNADDAAAFLIALDRLSRLPADPPTTARTNQPDQPDQPGEADEAGQPPFAFSAVIAHGDLFVPDFGLAGPLVSSTCRTLQALSPGTKIVTSAVLQRLTCDQAAFGQVMPPAPGDGVVGEYHLFIGAKGRDS</sequence>
<protein>
    <submittedName>
        <fullName evidence="4">Adenylate cyclase, class 3</fullName>
    </submittedName>
</protein>
<evidence type="ECO:0000313" key="5">
    <source>
        <dbReference type="Proteomes" id="UP000198802"/>
    </source>
</evidence>
<feature type="domain" description="Guanylate cyclase" evidence="3">
    <location>
        <begin position="25"/>
        <end position="140"/>
    </location>
</feature>
<dbReference type="InterPro" id="IPR029787">
    <property type="entry name" value="Nucleotide_cyclase"/>
</dbReference>
<evidence type="ECO:0000259" key="3">
    <source>
        <dbReference type="PROSITE" id="PS50125"/>
    </source>
</evidence>
<proteinExistence type="inferred from homology"/>
<name>A0A0S4QS93_9ACTN</name>
<organism evidence="4 5">
    <name type="scientific">Parafrankia irregularis</name>
    <dbReference type="NCBI Taxonomy" id="795642"/>
    <lineage>
        <taxon>Bacteria</taxon>
        <taxon>Bacillati</taxon>
        <taxon>Actinomycetota</taxon>
        <taxon>Actinomycetes</taxon>
        <taxon>Frankiales</taxon>
        <taxon>Frankiaceae</taxon>
        <taxon>Parafrankia</taxon>
    </lineage>
</organism>
<dbReference type="PANTHER" id="PTHR43081:SF19">
    <property type="entry name" value="PH-SENSITIVE ADENYLATE CYCLASE RV1264"/>
    <property type="match status" value="1"/>
</dbReference>
<dbReference type="EMBL" id="FAOZ01000019">
    <property type="protein sequence ID" value="CUU58485.1"/>
    <property type="molecule type" value="Genomic_DNA"/>
</dbReference>
<comment type="similarity">
    <text evidence="1">Belongs to the adenylyl cyclase class-3 family.</text>
</comment>
<dbReference type="Proteomes" id="UP000198802">
    <property type="component" value="Unassembled WGS sequence"/>
</dbReference>
<dbReference type="AlphaFoldDB" id="A0A0S4QS93"/>
<feature type="region of interest" description="Disordered" evidence="2">
    <location>
        <begin position="273"/>
        <end position="299"/>
    </location>
</feature>
<evidence type="ECO:0000256" key="1">
    <source>
        <dbReference type="ARBA" id="ARBA00005381"/>
    </source>
</evidence>